<comment type="caution">
    <text evidence="5">The sequence shown here is derived from an EMBL/GenBank/DDBJ whole genome shotgun (WGS) entry which is preliminary data.</text>
</comment>
<feature type="region of interest" description="Disordered" evidence="4">
    <location>
        <begin position="697"/>
        <end position="804"/>
    </location>
</feature>
<dbReference type="InterPro" id="IPR002110">
    <property type="entry name" value="Ankyrin_rpt"/>
</dbReference>
<evidence type="ECO:0000256" key="4">
    <source>
        <dbReference type="SAM" id="MobiDB-lite"/>
    </source>
</evidence>
<evidence type="ECO:0000256" key="1">
    <source>
        <dbReference type="ARBA" id="ARBA00022737"/>
    </source>
</evidence>
<evidence type="ECO:0000313" key="5">
    <source>
        <dbReference type="EMBL" id="KAF9697655.1"/>
    </source>
</evidence>
<dbReference type="EMBL" id="RZGK01000007">
    <property type="protein sequence ID" value="KAF9697655.1"/>
    <property type="molecule type" value="Genomic_DNA"/>
</dbReference>
<dbReference type="PROSITE" id="PS50088">
    <property type="entry name" value="ANK_REPEAT"/>
    <property type="match status" value="2"/>
</dbReference>
<dbReference type="PROSITE" id="PS50297">
    <property type="entry name" value="ANK_REP_REGION"/>
    <property type="match status" value="1"/>
</dbReference>
<dbReference type="AlphaFoldDB" id="A0A8H7J6U5"/>
<dbReference type="Proteomes" id="UP000651452">
    <property type="component" value="Unassembled WGS sequence"/>
</dbReference>
<reference evidence="5" key="1">
    <citation type="submission" date="2018-12" db="EMBL/GenBank/DDBJ databases">
        <authorList>
            <person name="Syme R.A."/>
            <person name="Farfan-Caceres L."/>
            <person name="Lichtenzveig J."/>
        </authorList>
    </citation>
    <scope>NUCLEOTIDE SEQUENCE</scope>
    <source>
        <strain evidence="5">Al4</strain>
    </source>
</reference>
<proteinExistence type="predicted"/>
<evidence type="ECO:0000313" key="6">
    <source>
        <dbReference type="Proteomes" id="UP000651452"/>
    </source>
</evidence>
<protein>
    <recommendedName>
        <fullName evidence="7">Ankyrin</fullName>
    </recommendedName>
</protein>
<accession>A0A8H7J6U5</accession>
<feature type="repeat" description="ANK" evidence="3">
    <location>
        <begin position="456"/>
        <end position="488"/>
    </location>
</feature>
<keyword evidence="6" id="KW-1185">Reference proteome</keyword>
<feature type="compositionally biased region" description="Basic and acidic residues" evidence="4">
    <location>
        <begin position="790"/>
        <end position="804"/>
    </location>
</feature>
<dbReference type="PANTHER" id="PTHR24198">
    <property type="entry name" value="ANKYRIN REPEAT AND PROTEIN KINASE DOMAIN-CONTAINING PROTEIN"/>
    <property type="match status" value="1"/>
</dbReference>
<feature type="compositionally biased region" description="Low complexity" evidence="4">
    <location>
        <begin position="742"/>
        <end position="757"/>
    </location>
</feature>
<dbReference type="PANTHER" id="PTHR24198:SF165">
    <property type="entry name" value="ANKYRIN REPEAT-CONTAINING PROTEIN-RELATED"/>
    <property type="match status" value="1"/>
</dbReference>
<dbReference type="SUPFAM" id="SSF48403">
    <property type="entry name" value="Ankyrin repeat"/>
    <property type="match status" value="1"/>
</dbReference>
<feature type="repeat" description="ANK" evidence="3">
    <location>
        <begin position="489"/>
        <end position="522"/>
    </location>
</feature>
<dbReference type="Pfam" id="PF12796">
    <property type="entry name" value="Ank_2"/>
    <property type="match status" value="1"/>
</dbReference>
<feature type="compositionally biased region" description="Polar residues" evidence="4">
    <location>
        <begin position="706"/>
        <end position="715"/>
    </location>
</feature>
<evidence type="ECO:0000256" key="2">
    <source>
        <dbReference type="ARBA" id="ARBA00023043"/>
    </source>
</evidence>
<evidence type="ECO:0008006" key="7">
    <source>
        <dbReference type="Google" id="ProtNLM"/>
    </source>
</evidence>
<dbReference type="InterPro" id="IPR036770">
    <property type="entry name" value="Ankyrin_rpt-contain_sf"/>
</dbReference>
<organism evidence="5 6">
    <name type="scientific">Ascochyta lentis</name>
    <dbReference type="NCBI Taxonomy" id="205686"/>
    <lineage>
        <taxon>Eukaryota</taxon>
        <taxon>Fungi</taxon>
        <taxon>Dikarya</taxon>
        <taxon>Ascomycota</taxon>
        <taxon>Pezizomycotina</taxon>
        <taxon>Dothideomycetes</taxon>
        <taxon>Pleosporomycetidae</taxon>
        <taxon>Pleosporales</taxon>
        <taxon>Pleosporineae</taxon>
        <taxon>Didymellaceae</taxon>
        <taxon>Ascochyta</taxon>
    </lineage>
</organism>
<dbReference type="OrthoDB" id="341259at2759"/>
<dbReference type="Gene3D" id="1.25.40.20">
    <property type="entry name" value="Ankyrin repeat-containing domain"/>
    <property type="match status" value="1"/>
</dbReference>
<dbReference type="SMART" id="SM00248">
    <property type="entry name" value="ANK"/>
    <property type="match status" value="6"/>
</dbReference>
<evidence type="ECO:0000256" key="3">
    <source>
        <dbReference type="PROSITE-ProRule" id="PRU00023"/>
    </source>
</evidence>
<reference evidence="5" key="2">
    <citation type="submission" date="2020-09" db="EMBL/GenBank/DDBJ databases">
        <title>Reference genome assembly for Australian Ascochyta lentis isolate Al4.</title>
        <authorList>
            <person name="Lee R.C."/>
            <person name="Farfan-Caceres L.M."/>
            <person name="Debler J.W."/>
            <person name="Williams A.H."/>
            <person name="Henares B.M."/>
        </authorList>
    </citation>
    <scope>NUCLEOTIDE SEQUENCE</scope>
    <source>
        <strain evidence="5">Al4</strain>
    </source>
</reference>
<sequence>MEVAGLIASIITLIGAATLAGSTVSRIWGLRDAPPLYVQTALNEINDFKATLQLVQYALESLPETTPDFIDKEITIFLGRAEASLAAFIGYLRDKVLREAVDGSEAIKLRRRAKLKEILGDAQSEMSVLQQELASIKLSLNTALIAMQIRNQGRLALSIQHVHVIRSGSTTTLSAGDSTSTATFMEEVITSGTIGRSRDLPSDPSRGVVVIQAQSTRRRCRKQCPCQCHMVSEGSSPRWLQGLIGAAFFSFAGVPPLNRRSCNFRLCANGTTRDGNMHIQYTFPAWVLPIAIEVTASWRCLGGIGGTWSLRIPRILEVDIGKMDYIFRRGTMSDLEMVMHEHRIGAFGALDCGYGGITLLELAINYDRVDFGSMLLSVGVDLEHQNRHGITLAQHFWRVAFRSRRLQELARTPELIESRDNLSLVSGHDLVLNKLSDDLADHFKNSQADVLAQDSFGLTLLHWAVQCADQKPVEVLLKAGADVNAVCRQGMPALMHAMKSSSSAEFCEALIEFGADVNSVDKGGYTVLDYALRSTSTCDRTIELLLRSGFDMHHKTYNQDNVLVRAVLSNASARACALLMDSGAELDRPDIDSWSPAARAVNWNRHSLLELFVKRGAVLNDLDERGVSRIIYSAASAGDVRTMQILTKAKIVGLPMTLQDREKYWNDFERRDEYFVGLRQSLDVERAAFQALLNSITPLDPDEVPNETTQVSSKDSVIPGSFPLDDDDEEKEDAVGNEVCTDDQVVSSGDDGVFSLGNDSTPAPDDTHHNSDPNRVMSIIHDDDEANNPEEERIAPSDTSHHDN</sequence>
<keyword evidence="2 3" id="KW-0040">ANK repeat</keyword>
<keyword evidence="1" id="KW-0677">Repeat</keyword>
<gene>
    <name evidence="5" type="ORF">EKO04_004454</name>
</gene>
<name>A0A8H7J6U5_9PLEO</name>